<evidence type="ECO:0000256" key="2">
    <source>
        <dbReference type="ARBA" id="ARBA00017823"/>
    </source>
</evidence>
<evidence type="ECO:0000256" key="5">
    <source>
        <dbReference type="ARBA" id="ARBA00023015"/>
    </source>
</evidence>
<evidence type="ECO:0000256" key="4">
    <source>
        <dbReference type="ARBA" id="ARBA00022795"/>
    </source>
</evidence>
<accession>A0A1I2QYQ8</accession>
<dbReference type="GeneID" id="29801571"/>
<proteinExistence type="inferred from homology"/>
<dbReference type="NCBIfam" id="TIGR03824">
    <property type="entry name" value="FlgM_jcvi"/>
    <property type="match status" value="1"/>
</dbReference>
<evidence type="ECO:0000256" key="3">
    <source>
        <dbReference type="ARBA" id="ARBA00022491"/>
    </source>
</evidence>
<evidence type="ECO:0000259" key="7">
    <source>
        <dbReference type="Pfam" id="PF04316"/>
    </source>
</evidence>
<dbReference type="GO" id="GO:0044781">
    <property type="term" value="P:bacterial-type flagellum organization"/>
    <property type="evidence" value="ECO:0007669"/>
    <property type="project" value="UniProtKB-KW"/>
</dbReference>
<evidence type="ECO:0000256" key="1">
    <source>
        <dbReference type="ARBA" id="ARBA00005322"/>
    </source>
</evidence>
<keyword evidence="6" id="KW-0804">Transcription</keyword>
<dbReference type="Proteomes" id="UP000182635">
    <property type="component" value="Unassembled WGS sequence"/>
</dbReference>
<organism evidence="8 9">
    <name type="scientific">Ligilactobacillus ruminis DSM 20403 = NBRC 102161</name>
    <dbReference type="NCBI Taxonomy" id="1423798"/>
    <lineage>
        <taxon>Bacteria</taxon>
        <taxon>Bacillati</taxon>
        <taxon>Bacillota</taxon>
        <taxon>Bacilli</taxon>
        <taxon>Lactobacillales</taxon>
        <taxon>Lactobacillaceae</taxon>
        <taxon>Ligilactobacillus</taxon>
    </lineage>
</organism>
<dbReference type="EMBL" id="FOPI01000010">
    <property type="protein sequence ID" value="SFG30861.1"/>
    <property type="molecule type" value="Genomic_DNA"/>
</dbReference>
<dbReference type="AlphaFoldDB" id="A0A1I2QYQ8"/>
<dbReference type="InterPro" id="IPR035890">
    <property type="entry name" value="Anti-sigma-28_factor_FlgM_sf"/>
</dbReference>
<dbReference type="SUPFAM" id="SSF101498">
    <property type="entry name" value="Anti-sigma factor FlgM"/>
    <property type="match status" value="1"/>
</dbReference>
<feature type="domain" description="Anti-sigma-28 factor FlgM C-terminal" evidence="7">
    <location>
        <begin position="34"/>
        <end position="88"/>
    </location>
</feature>
<dbReference type="InterPro" id="IPR031316">
    <property type="entry name" value="FlgM_C"/>
</dbReference>
<protein>
    <recommendedName>
        <fullName evidence="2">Negative regulator of flagellin synthesis</fullName>
    </recommendedName>
</protein>
<evidence type="ECO:0000313" key="8">
    <source>
        <dbReference type="EMBL" id="SFG30861.1"/>
    </source>
</evidence>
<evidence type="ECO:0000256" key="6">
    <source>
        <dbReference type="ARBA" id="ARBA00023163"/>
    </source>
</evidence>
<dbReference type="InterPro" id="IPR007412">
    <property type="entry name" value="FlgM"/>
</dbReference>
<comment type="similarity">
    <text evidence="1">Belongs to the FlgM family.</text>
</comment>
<dbReference type="Pfam" id="PF04316">
    <property type="entry name" value="FlgM"/>
    <property type="match status" value="1"/>
</dbReference>
<dbReference type="RefSeq" id="WP_014073970.1">
    <property type="nucleotide sequence ID" value="NZ_AYYL01000007.1"/>
</dbReference>
<keyword evidence="5" id="KW-0805">Transcription regulation</keyword>
<keyword evidence="3" id="KW-0678">Repressor</keyword>
<reference evidence="9" key="1">
    <citation type="submission" date="2016-10" db="EMBL/GenBank/DDBJ databases">
        <authorList>
            <person name="Varghese N."/>
            <person name="Submissions S."/>
        </authorList>
    </citation>
    <scope>NUCLEOTIDE SEQUENCE [LARGE SCALE GENOMIC DNA]</scope>
    <source>
        <strain evidence="9">DSM 20403</strain>
    </source>
</reference>
<name>A0A1I2QYQ8_9LACO</name>
<dbReference type="GO" id="GO:0045892">
    <property type="term" value="P:negative regulation of DNA-templated transcription"/>
    <property type="evidence" value="ECO:0007669"/>
    <property type="project" value="InterPro"/>
</dbReference>
<keyword evidence="4" id="KW-1005">Bacterial flagellum biogenesis</keyword>
<sequence length="95" mass="10435">MKIQRSYTEYTNLPTVKGSKNVAKQSQAINASNDKINLSYTAKKLLCRAEVQSSHSGIDTDKVARLKAAINDGSYQVSAEKIADKMLDAVDEERA</sequence>
<evidence type="ECO:0000313" key="9">
    <source>
        <dbReference type="Proteomes" id="UP000182635"/>
    </source>
</evidence>
<dbReference type="OrthoDB" id="2329379at2"/>
<gene>
    <name evidence="8" type="ORF">SAMN02910432_00795</name>
</gene>